<evidence type="ECO:0000259" key="3">
    <source>
        <dbReference type="PROSITE" id="PS50911"/>
    </source>
</evidence>
<dbReference type="InterPro" id="IPR038765">
    <property type="entry name" value="Papain-like_cys_pep_sf"/>
</dbReference>
<dbReference type="Proteomes" id="UP000441772">
    <property type="component" value="Unassembled WGS sequence"/>
</dbReference>
<keyword evidence="2" id="KW-0472">Membrane</keyword>
<dbReference type="SUPFAM" id="SSF54001">
    <property type="entry name" value="Cysteine proteinases"/>
    <property type="match status" value="1"/>
</dbReference>
<dbReference type="Gene3D" id="3.90.1720.10">
    <property type="entry name" value="endopeptidase domain like (from Nostoc punctiforme)"/>
    <property type="match status" value="1"/>
</dbReference>
<feature type="compositionally biased region" description="Polar residues" evidence="1">
    <location>
        <begin position="161"/>
        <end position="179"/>
    </location>
</feature>
<evidence type="ECO:0000313" key="4">
    <source>
        <dbReference type="EMBL" id="KAB7790544.1"/>
    </source>
</evidence>
<dbReference type="RefSeq" id="WP_152234266.1">
    <property type="nucleotide sequence ID" value="NZ_JBHSKZ010000055.1"/>
</dbReference>
<gene>
    <name evidence="4" type="ORF">F7D09_0913</name>
</gene>
<accession>A0A6I1GFY1</accession>
<evidence type="ECO:0000256" key="1">
    <source>
        <dbReference type="SAM" id="MobiDB-lite"/>
    </source>
</evidence>
<reference evidence="4 5" key="1">
    <citation type="submission" date="2019-09" db="EMBL/GenBank/DDBJ databases">
        <title>Characterization of the phylogenetic diversity of two novel species belonging to the genus Bifidobacterium: Bifidobacterium cebidarum sp. nov. and Bifidobacterium leontopitheci sp. nov.</title>
        <authorList>
            <person name="Lugli G.A."/>
            <person name="Duranti S."/>
            <person name="Milani C."/>
            <person name="Turroni F."/>
            <person name="Ventura M."/>
        </authorList>
    </citation>
    <scope>NUCLEOTIDE SEQUENCE [LARGE SCALE GENOMIC DNA]</scope>
    <source>
        <strain evidence="4 5">LMG 31471</strain>
    </source>
</reference>
<dbReference type="InterPro" id="IPR007921">
    <property type="entry name" value="CHAP_dom"/>
</dbReference>
<organism evidence="4 5">
    <name type="scientific">Bifidobacterium leontopitheci</name>
    <dbReference type="NCBI Taxonomy" id="2650774"/>
    <lineage>
        <taxon>Bacteria</taxon>
        <taxon>Bacillati</taxon>
        <taxon>Actinomycetota</taxon>
        <taxon>Actinomycetes</taxon>
        <taxon>Bifidobacteriales</taxon>
        <taxon>Bifidobacteriaceae</taxon>
        <taxon>Bifidobacterium</taxon>
    </lineage>
</organism>
<keyword evidence="2" id="KW-0812">Transmembrane</keyword>
<keyword evidence="5" id="KW-1185">Reference proteome</keyword>
<protein>
    <submittedName>
        <fullName evidence="4">Amidase</fullName>
    </submittedName>
</protein>
<evidence type="ECO:0000313" key="5">
    <source>
        <dbReference type="Proteomes" id="UP000441772"/>
    </source>
</evidence>
<feature type="region of interest" description="Disordered" evidence="1">
    <location>
        <begin position="120"/>
        <end position="179"/>
    </location>
</feature>
<dbReference type="AlphaFoldDB" id="A0A6I1GFY1"/>
<sequence>MKHAAHKANKGSAQRTGLADLFRSSRGSHSVGVVRAVQAANGDAVALAIDPALAARLNEVAPLTRRAIRQTAKAAQRRSAVMSSASLAALVGTAATALAFSANMRQASGTGVIAQDPATTTTQMARIQGSTVSRSESRTALTDTYGTQSSTSDSTAAASSENNQTATQSSNSGSWQLNDENSTIDVSQLARSLADNPKVAVLVDKDSDQLPANFNPNHATGDSGLAYAFSQCTWWAYTRRHQLGLPVGSYFGNGAQWADSAAAMGYWVDNTPRHVGDIMVFRTGQEGASSLYGHVAIVERINPDGSVYVSECGAALNGKIAHRTFTNVSDFRYIHY</sequence>
<dbReference type="EMBL" id="WBVT01000010">
    <property type="protein sequence ID" value="KAB7790544.1"/>
    <property type="molecule type" value="Genomic_DNA"/>
</dbReference>
<comment type="caution">
    <text evidence="4">The sequence shown here is derived from an EMBL/GenBank/DDBJ whole genome shotgun (WGS) entry which is preliminary data.</text>
</comment>
<dbReference type="PROSITE" id="PS50911">
    <property type="entry name" value="CHAP"/>
    <property type="match status" value="1"/>
</dbReference>
<feature type="transmembrane region" description="Helical" evidence="2">
    <location>
        <begin position="79"/>
        <end position="100"/>
    </location>
</feature>
<name>A0A6I1GFY1_9BIFI</name>
<proteinExistence type="predicted"/>
<feature type="domain" description="Peptidase C51" evidence="3">
    <location>
        <begin position="207"/>
        <end position="335"/>
    </location>
</feature>
<feature type="compositionally biased region" description="Polar residues" evidence="1">
    <location>
        <begin position="120"/>
        <end position="146"/>
    </location>
</feature>
<evidence type="ECO:0000256" key="2">
    <source>
        <dbReference type="SAM" id="Phobius"/>
    </source>
</evidence>
<dbReference type="Pfam" id="PF05257">
    <property type="entry name" value="CHAP"/>
    <property type="match status" value="1"/>
</dbReference>
<feature type="compositionally biased region" description="Low complexity" evidence="1">
    <location>
        <begin position="147"/>
        <end position="160"/>
    </location>
</feature>
<keyword evidence="2" id="KW-1133">Transmembrane helix</keyword>